<organism evidence="4 5">
    <name type="scientific">Polyangium spumosum</name>
    <dbReference type="NCBI Taxonomy" id="889282"/>
    <lineage>
        <taxon>Bacteria</taxon>
        <taxon>Pseudomonadati</taxon>
        <taxon>Myxococcota</taxon>
        <taxon>Polyangia</taxon>
        <taxon>Polyangiales</taxon>
        <taxon>Polyangiaceae</taxon>
        <taxon>Polyangium</taxon>
    </lineage>
</organism>
<keyword evidence="3" id="KW-0732">Signal</keyword>
<evidence type="ECO:0000256" key="3">
    <source>
        <dbReference type="SAM" id="SignalP"/>
    </source>
</evidence>
<dbReference type="InterPro" id="IPR052558">
    <property type="entry name" value="Siderophore_Hydrolase_D"/>
</dbReference>
<dbReference type="GO" id="GO:0016788">
    <property type="term" value="F:hydrolase activity, acting on ester bonds"/>
    <property type="evidence" value="ECO:0007669"/>
    <property type="project" value="TreeGrafter"/>
</dbReference>
<dbReference type="PROSITE" id="PS51257">
    <property type="entry name" value="PROKAR_LIPOPROTEIN"/>
    <property type="match status" value="1"/>
</dbReference>
<evidence type="ECO:0000256" key="1">
    <source>
        <dbReference type="ARBA" id="ARBA00005622"/>
    </source>
</evidence>
<dbReference type="AlphaFoldDB" id="A0A6N7PNK6"/>
<accession>A0A6N7PNK6</accession>
<sequence>MRRIALAASALCLALTACASRCPEPPARAESPPAASDAIVIGRSFLMDSAELREKRRITVYLPPGYAESRQVYPVVYLLDGGAEEDFHHITGIVQVSVMNGIMEPVIVIGIENTERRRDLTGPTENAEDKEIAPRVGGSAAFRAFLREELVPRVERDFRVDGRRAIMGESLAGLFVVEQFLEDPGLFGVHVAVSPSLWWNDGFLLKQAEGRLKTLPVQGKTLYLTVGGAEDNTKETAALAEVLQKHAPPGLTWHHVPLAGEAHATVYHVGAVQALRLLFAPQNDAGSGR</sequence>
<dbReference type="Proteomes" id="UP000440224">
    <property type="component" value="Unassembled WGS sequence"/>
</dbReference>
<dbReference type="PANTHER" id="PTHR40841">
    <property type="entry name" value="SIDEROPHORE TRIACETYLFUSARININE C ESTERASE"/>
    <property type="match status" value="1"/>
</dbReference>
<dbReference type="EMBL" id="WJIE01000002">
    <property type="protein sequence ID" value="MRG91734.1"/>
    <property type="molecule type" value="Genomic_DNA"/>
</dbReference>
<dbReference type="OrthoDB" id="5523653at2"/>
<dbReference type="Gene3D" id="3.40.50.1820">
    <property type="entry name" value="alpha/beta hydrolase"/>
    <property type="match status" value="1"/>
</dbReference>
<proteinExistence type="inferred from homology"/>
<dbReference type="InterPro" id="IPR000801">
    <property type="entry name" value="Esterase-like"/>
</dbReference>
<protein>
    <submittedName>
        <fullName evidence="4">Alpha/beta hydrolase</fullName>
    </submittedName>
</protein>
<keyword evidence="5" id="KW-1185">Reference proteome</keyword>
<comment type="similarity">
    <text evidence="1">Belongs to the esterase D family.</text>
</comment>
<evidence type="ECO:0000313" key="4">
    <source>
        <dbReference type="EMBL" id="MRG91734.1"/>
    </source>
</evidence>
<reference evidence="4 5" key="1">
    <citation type="submission" date="2019-10" db="EMBL/GenBank/DDBJ databases">
        <title>A soil myxobacterium in the family Polyangiaceae.</title>
        <authorList>
            <person name="Li Y."/>
            <person name="Wang J."/>
        </authorList>
    </citation>
    <scope>NUCLEOTIDE SEQUENCE [LARGE SCALE GENOMIC DNA]</scope>
    <source>
        <strain evidence="4 5">DSM 14734</strain>
    </source>
</reference>
<evidence type="ECO:0000313" key="5">
    <source>
        <dbReference type="Proteomes" id="UP000440224"/>
    </source>
</evidence>
<comment type="caution">
    <text evidence="4">The sequence shown here is derived from an EMBL/GenBank/DDBJ whole genome shotgun (WGS) entry which is preliminary data.</text>
</comment>
<dbReference type="InterPro" id="IPR029058">
    <property type="entry name" value="AB_hydrolase_fold"/>
</dbReference>
<dbReference type="Pfam" id="PF00756">
    <property type="entry name" value="Esterase"/>
    <property type="match status" value="1"/>
</dbReference>
<evidence type="ECO:0000256" key="2">
    <source>
        <dbReference type="ARBA" id="ARBA00022801"/>
    </source>
</evidence>
<feature type="chain" id="PRO_5026957769" evidence="3">
    <location>
        <begin position="20"/>
        <end position="289"/>
    </location>
</feature>
<dbReference type="SUPFAM" id="SSF53474">
    <property type="entry name" value="alpha/beta-Hydrolases"/>
    <property type="match status" value="1"/>
</dbReference>
<gene>
    <name evidence="4" type="ORF">GF068_07320</name>
</gene>
<dbReference type="PANTHER" id="PTHR40841:SF2">
    <property type="entry name" value="SIDEROPHORE-DEGRADING ESTERASE (EUROFUNG)"/>
    <property type="match status" value="1"/>
</dbReference>
<name>A0A6N7PNK6_9BACT</name>
<keyword evidence="2 4" id="KW-0378">Hydrolase</keyword>
<feature type="signal peptide" evidence="3">
    <location>
        <begin position="1"/>
        <end position="19"/>
    </location>
</feature>